<evidence type="ECO:0000256" key="10">
    <source>
        <dbReference type="SAM" id="Phobius"/>
    </source>
</evidence>
<dbReference type="SUPFAM" id="SSF55874">
    <property type="entry name" value="ATPase domain of HSP90 chaperone/DNA topoisomerase II/histidine kinase"/>
    <property type="match status" value="1"/>
</dbReference>
<dbReference type="InterPro" id="IPR036890">
    <property type="entry name" value="HATPase_C_sf"/>
</dbReference>
<keyword evidence="10" id="KW-1133">Transmembrane helix</keyword>
<dbReference type="SMART" id="SM00388">
    <property type="entry name" value="HisKA"/>
    <property type="match status" value="1"/>
</dbReference>
<feature type="transmembrane region" description="Helical" evidence="10">
    <location>
        <begin position="226"/>
        <end position="243"/>
    </location>
</feature>
<dbReference type="EMBL" id="JBHMAG010000012">
    <property type="protein sequence ID" value="MFB9752808.1"/>
    <property type="molecule type" value="Genomic_DNA"/>
</dbReference>
<keyword evidence="7" id="KW-0418">Kinase</keyword>
<dbReference type="InterPro" id="IPR011622">
    <property type="entry name" value="7TMR_DISM_rcpt_extracell_dom2"/>
</dbReference>
<accession>A0ABV5VWZ8</accession>
<organism evidence="12 13">
    <name type="scientific">Paenibacillus hodogayensis</name>
    <dbReference type="NCBI Taxonomy" id="279208"/>
    <lineage>
        <taxon>Bacteria</taxon>
        <taxon>Bacillati</taxon>
        <taxon>Bacillota</taxon>
        <taxon>Bacilli</taxon>
        <taxon>Bacillales</taxon>
        <taxon>Paenibacillaceae</taxon>
        <taxon>Paenibacillus</taxon>
    </lineage>
</organism>
<dbReference type="Gene3D" id="1.10.287.130">
    <property type="match status" value="1"/>
</dbReference>
<dbReference type="Gene3D" id="3.30.565.10">
    <property type="entry name" value="Histidine kinase-like ATPase, C-terminal domain"/>
    <property type="match status" value="1"/>
</dbReference>
<dbReference type="InterPro" id="IPR003661">
    <property type="entry name" value="HisK_dim/P_dom"/>
</dbReference>
<dbReference type="RefSeq" id="WP_344903207.1">
    <property type="nucleotide sequence ID" value="NZ_BAAAYO010000001.1"/>
</dbReference>
<dbReference type="Pfam" id="PF00512">
    <property type="entry name" value="HisKA"/>
    <property type="match status" value="1"/>
</dbReference>
<dbReference type="EC" id="2.7.13.3" evidence="3"/>
<dbReference type="Proteomes" id="UP001589619">
    <property type="component" value="Unassembled WGS sequence"/>
</dbReference>
<evidence type="ECO:0000259" key="11">
    <source>
        <dbReference type="PROSITE" id="PS50109"/>
    </source>
</evidence>
<keyword evidence="4" id="KW-0597">Phosphoprotein</keyword>
<feature type="transmembrane region" description="Helical" evidence="10">
    <location>
        <begin position="303"/>
        <end position="322"/>
    </location>
</feature>
<evidence type="ECO:0000256" key="2">
    <source>
        <dbReference type="ARBA" id="ARBA00004370"/>
    </source>
</evidence>
<feature type="transmembrane region" description="Helical" evidence="10">
    <location>
        <begin position="197"/>
        <end position="219"/>
    </location>
</feature>
<dbReference type="SUPFAM" id="SSF47384">
    <property type="entry name" value="Homodimeric domain of signal transducing histidine kinase"/>
    <property type="match status" value="1"/>
</dbReference>
<feature type="transmembrane region" description="Helical" evidence="10">
    <location>
        <begin position="12"/>
        <end position="32"/>
    </location>
</feature>
<sequence>MDSKKTIIAKNWFFALSILLLIGGVAVIWMLVTPATYAPVSGNEIVLHENEGIYFVNDQMDVFVDENGRLTLADIQAPSVAKQFQPASGKSAFGLTAGTYWIRTTVINQSPIDRWVIRVNNSVIEQFDMYFHNENSADTGQPNILEKVDEHFTSFYIHLPVGVPETIYMRTVINGSMIIPIELMDNRTFLGKLKNEYIFFGIYYGFVLMMAAYMLSMFIFNRISAYLFYSLYILCFSISQLVWNGLLKEFLGTESKLLAFLLRIFSNYEGIDYFFFISCLWFGLLFLGQILQLHIYAPRMLIIYRLLNVSSPLVLIASLFHWPGYATIAILYESMFAILLTVSTYWTVYRGNVAARYVVMATIPFLGMALPTILNTYSLMQENFLTHYGFQVGSIAEYIMFSIALSYQLRQTQLDKEKALQQITMNERMQQTRNDLLQNISHDIRSPLTVVQGGIRVLIQGIEIEPEAKARFLKTLYDKVLYINTFIDDLFDISNLERSRDTEALEKVSFADWISSEFDTLASTIQMAGLQCQVSVSVDPRAVVAMHSHEVSRVLANLVHNAGKFSSKGGMVRLHAWSENEEVLVSVEDEGEGIAPEHLEVIFNRTVKVAPNSSSGNGLGLSIAKVIIEFHKGSIWAESQPGTGSRFYFKLPADTKTAASLT</sequence>
<feature type="transmembrane region" description="Helical" evidence="10">
    <location>
        <begin position="355"/>
        <end position="374"/>
    </location>
</feature>
<evidence type="ECO:0000256" key="5">
    <source>
        <dbReference type="ARBA" id="ARBA00022679"/>
    </source>
</evidence>
<keyword evidence="9" id="KW-0902">Two-component regulatory system</keyword>
<dbReference type="Pfam" id="PF02518">
    <property type="entry name" value="HATPase_c"/>
    <property type="match status" value="1"/>
</dbReference>
<dbReference type="CDD" id="cd00082">
    <property type="entry name" value="HisKA"/>
    <property type="match status" value="1"/>
</dbReference>
<evidence type="ECO:0000256" key="4">
    <source>
        <dbReference type="ARBA" id="ARBA00022553"/>
    </source>
</evidence>
<dbReference type="Pfam" id="PF07696">
    <property type="entry name" value="7TMR-DISMED2"/>
    <property type="match status" value="1"/>
</dbReference>
<dbReference type="Gene3D" id="2.60.40.2380">
    <property type="match status" value="1"/>
</dbReference>
<feature type="domain" description="Histidine kinase" evidence="11">
    <location>
        <begin position="439"/>
        <end position="655"/>
    </location>
</feature>
<keyword evidence="6" id="KW-0547">Nucleotide-binding</keyword>
<protein>
    <recommendedName>
        <fullName evidence="3">histidine kinase</fullName>
        <ecNumber evidence="3">2.7.13.3</ecNumber>
    </recommendedName>
</protein>
<dbReference type="InterPro" id="IPR003594">
    <property type="entry name" value="HATPase_dom"/>
</dbReference>
<name>A0ABV5VWZ8_9BACL</name>
<keyword evidence="13" id="KW-1185">Reference proteome</keyword>
<dbReference type="InterPro" id="IPR005467">
    <property type="entry name" value="His_kinase_dom"/>
</dbReference>
<dbReference type="InterPro" id="IPR050351">
    <property type="entry name" value="BphY/WalK/GraS-like"/>
</dbReference>
<keyword evidence="5" id="KW-0808">Transferase</keyword>
<keyword evidence="10" id="KW-0472">Membrane</keyword>
<evidence type="ECO:0000256" key="1">
    <source>
        <dbReference type="ARBA" id="ARBA00000085"/>
    </source>
</evidence>
<dbReference type="PROSITE" id="PS50109">
    <property type="entry name" value="HIS_KIN"/>
    <property type="match status" value="1"/>
</dbReference>
<evidence type="ECO:0000256" key="8">
    <source>
        <dbReference type="ARBA" id="ARBA00022840"/>
    </source>
</evidence>
<feature type="transmembrane region" description="Helical" evidence="10">
    <location>
        <begin position="386"/>
        <end position="407"/>
    </location>
</feature>
<dbReference type="PANTHER" id="PTHR45453:SF1">
    <property type="entry name" value="PHOSPHATE REGULON SENSOR PROTEIN PHOR"/>
    <property type="match status" value="1"/>
</dbReference>
<comment type="caution">
    <text evidence="12">The sequence shown here is derived from an EMBL/GenBank/DDBJ whole genome shotgun (WGS) entry which is preliminary data.</text>
</comment>
<evidence type="ECO:0000256" key="6">
    <source>
        <dbReference type="ARBA" id="ARBA00022741"/>
    </source>
</evidence>
<evidence type="ECO:0000256" key="3">
    <source>
        <dbReference type="ARBA" id="ARBA00012438"/>
    </source>
</evidence>
<evidence type="ECO:0000313" key="12">
    <source>
        <dbReference type="EMBL" id="MFB9752808.1"/>
    </source>
</evidence>
<reference evidence="12 13" key="1">
    <citation type="submission" date="2024-09" db="EMBL/GenBank/DDBJ databases">
        <authorList>
            <person name="Sun Q."/>
            <person name="Mori K."/>
        </authorList>
    </citation>
    <scope>NUCLEOTIDE SEQUENCE [LARGE SCALE GENOMIC DNA]</scope>
    <source>
        <strain evidence="12 13">JCM 12520</strain>
    </source>
</reference>
<comment type="subcellular location">
    <subcellularLocation>
        <location evidence="2">Membrane</location>
    </subcellularLocation>
</comment>
<dbReference type="SMART" id="SM00387">
    <property type="entry name" value="HATPase_c"/>
    <property type="match status" value="1"/>
</dbReference>
<evidence type="ECO:0000256" key="9">
    <source>
        <dbReference type="ARBA" id="ARBA00023012"/>
    </source>
</evidence>
<dbReference type="InterPro" id="IPR036097">
    <property type="entry name" value="HisK_dim/P_sf"/>
</dbReference>
<keyword evidence="8" id="KW-0067">ATP-binding</keyword>
<dbReference type="PRINTS" id="PR00344">
    <property type="entry name" value="BCTRLSENSOR"/>
</dbReference>
<dbReference type="InterPro" id="IPR011623">
    <property type="entry name" value="7TMR_DISM_rcpt_extracell_dom1"/>
</dbReference>
<dbReference type="PANTHER" id="PTHR45453">
    <property type="entry name" value="PHOSPHATE REGULON SENSOR PROTEIN PHOR"/>
    <property type="match status" value="1"/>
</dbReference>
<keyword evidence="10" id="KW-0812">Transmembrane</keyword>
<comment type="catalytic activity">
    <reaction evidence="1">
        <text>ATP + protein L-histidine = ADP + protein N-phospho-L-histidine.</text>
        <dbReference type="EC" id="2.7.13.3"/>
    </reaction>
</comment>
<dbReference type="InterPro" id="IPR004358">
    <property type="entry name" value="Sig_transdc_His_kin-like_C"/>
</dbReference>
<feature type="transmembrane region" description="Helical" evidence="10">
    <location>
        <begin position="273"/>
        <end position="291"/>
    </location>
</feature>
<evidence type="ECO:0000313" key="13">
    <source>
        <dbReference type="Proteomes" id="UP001589619"/>
    </source>
</evidence>
<dbReference type="Pfam" id="PF07695">
    <property type="entry name" value="7TMR-DISM_7TM"/>
    <property type="match status" value="1"/>
</dbReference>
<gene>
    <name evidence="12" type="ORF">ACFFNY_14680</name>
</gene>
<evidence type="ECO:0000256" key="7">
    <source>
        <dbReference type="ARBA" id="ARBA00022777"/>
    </source>
</evidence>
<proteinExistence type="predicted"/>
<feature type="transmembrane region" description="Helical" evidence="10">
    <location>
        <begin position="328"/>
        <end position="348"/>
    </location>
</feature>